<dbReference type="InterPro" id="IPR003593">
    <property type="entry name" value="AAA+_ATPase"/>
</dbReference>
<dbReference type="InterPro" id="IPR050683">
    <property type="entry name" value="Bact_Polysacc_Export_ATP-bd"/>
</dbReference>
<dbReference type="eggNOG" id="COG1134">
    <property type="taxonomic scope" value="Bacteria"/>
</dbReference>
<dbReference type="Proteomes" id="UP000000374">
    <property type="component" value="Chromosome"/>
</dbReference>
<dbReference type="KEGG" id="vei:Veis_0673"/>
<dbReference type="Gene3D" id="2.70.50.60">
    <property type="entry name" value="abc- transporter (atp binding component) like domain"/>
    <property type="match status" value="1"/>
</dbReference>
<dbReference type="SUPFAM" id="SSF52540">
    <property type="entry name" value="P-loop containing nucleoside triphosphate hydrolases"/>
    <property type="match status" value="1"/>
</dbReference>
<dbReference type="GO" id="GO:0140359">
    <property type="term" value="F:ABC-type transporter activity"/>
    <property type="evidence" value="ECO:0007669"/>
    <property type="project" value="InterPro"/>
</dbReference>
<dbReference type="EMBL" id="CP000542">
    <property type="protein sequence ID" value="ABM56455.1"/>
    <property type="molecule type" value="Genomic_DNA"/>
</dbReference>
<evidence type="ECO:0000256" key="3">
    <source>
        <dbReference type="ARBA" id="ARBA00022475"/>
    </source>
</evidence>
<evidence type="ECO:0000256" key="5">
    <source>
        <dbReference type="ARBA" id="ARBA00022840"/>
    </source>
</evidence>
<evidence type="ECO:0000256" key="4">
    <source>
        <dbReference type="ARBA" id="ARBA00022741"/>
    </source>
</evidence>
<dbReference type="RefSeq" id="WP_011808469.1">
    <property type="nucleotide sequence ID" value="NC_008786.1"/>
</dbReference>
<gene>
    <name evidence="7" type="ordered locus">Veis_0673</name>
</gene>
<dbReference type="PANTHER" id="PTHR46743">
    <property type="entry name" value="TEICHOIC ACIDS EXPORT ATP-BINDING PROTEIN TAGH"/>
    <property type="match status" value="1"/>
</dbReference>
<evidence type="ECO:0000313" key="7">
    <source>
        <dbReference type="EMBL" id="ABM56455.1"/>
    </source>
</evidence>
<dbReference type="Pfam" id="PF14524">
    <property type="entry name" value="Wzt_C"/>
    <property type="match status" value="1"/>
</dbReference>
<evidence type="ECO:0000259" key="6">
    <source>
        <dbReference type="PROSITE" id="PS50893"/>
    </source>
</evidence>
<keyword evidence="8" id="KW-1185">Reference proteome</keyword>
<dbReference type="GO" id="GO:0016887">
    <property type="term" value="F:ATP hydrolysis activity"/>
    <property type="evidence" value="ECO:0007669"/>
    <property type="project" value="InterPro"/>
</dbReference>
<dbReference type="CDD" id="cd10147">
    <property type="entry name" value="Wzt_C-like"/>
    <property type="match status" value="1"/>
</dbReference>
<dbReference type="Gene3D" id="3.40.50.300">
    <property type="entry name" value="P-loop containing nucleotide triphosphate hydrolases"/>
    <property type="match status" value="1"/>
</dbReference>
<keyword evidence="2" id="KW-0813">Transport</keyword>
<keyword evidence="3" id="KW-1003">Cell membrane</keyword>
<dbReference type="PROSITE" id="PS50893">
    <property type="entry name" value="ABC_TRANSPORTER_2"/>
    <property type="match status" value="1"/>
</dbReference>
<accession>A1WFP8</accession>
<dbReference type="InterPro" id="IPR015860">
    <property type="entry name" value="ABC_transpr_TagH-like"/>
</dbReference>
<evidence type="ECO:0000313" key="8">
    <source>
        <dbReference type="Proteomes" id="UP000000374"/>
    </source>
</evidence>
<evidence type="ECO:0000256" key="2">
    <source>
        <dbReference type="ARBA" id="ARBA00022448"/>
    </source>
</evidence>
<dbReference type="GeneID" id="76459371"/>
<name>A1WFP8_VEREI</name>
<feature type="domain" description="ABC transporter" evidence="6">
    <location>
        <begin position="38"/>
        <end position="260"/>
    </location>
</feature>
<dbReference type="PANTHER" id="PTHR46743:SF2">
    <property type="entry name" value="TEICHOIC ACIDS EXPORT ATP-BINDING PROTEIN TAGH"/>
    <property type="match status" value="1"/>
</dbReference>
<keyword evidence="5" id="KW-0067">ATP-binding</keyword>
<comment type="similarity">
    <text evidence="1">Belongs to the ABC transporter superfamily.</text>
</comment>
<dbReference type="CDD" id="cd03220">
    <property type="entry name" value="ABC_KpsT_Wzt"/>
    <property type="match status" value="1"/>
</dbReference>
<sequence length="412" mass="44074">MTGSCDGGGNGVGNGVGDVVLRVQGLSKEYRLYASPRERFKALFGSRARHHSHWALRDVSFELRRGQCLGVVGDNGAGKSSLLKLLAGTLQPSAGRIERQGRVTAILELGAGFHPDFSGRDNLYFGGSLIGISHAAMARLESAIVAFSELGEALDRPVKTYSSGMTVRLAFALVTAIQPDVLIIDEALAVGDQHFQKKCVARITQFRERGCAILFCSHSPYHVRSLCDRALWLAAGSVRALGATEPVLGAYEMHSRLRSAPAAPVGTSAPQGLSPAPDDGGARILSLTLADLGPGEPALLEHADLVATIVVRGRGDEQPNIGFMIEQSRGSGITSLATHEEGAAPVRQADGSWRSVLTFPALPLHSGEYVVSAFLFDASGLVVYDQWLQHLHFRFVSPTLMPGLVRLPHRWS</sequence>
<dbReference type="Pfam" id="PF00005">
    <property type="entry name" value="ABC_tran"/>
    <property type="match status" value="1"/>
</dbReference>
<keyword evidence="4" id="KW-0547">Nucleotide-binding</keyword>
<dbReference type="SMART" id="SM00382">
    <property type="entry name" value="AAA"/>
    <property type="match status" value="1"/>
</dbReference>
<dbReference type="GO" id="GO:0005524">
    <property type="term" value="F:ATP binding"/>
    <property type="evidence" value="ECO:0007669"/>
    <property type="project" value="UniProtKB-KW"/>
</dbReference>
<dbReference type="OrthoDB" id="9778870at2"/>
<dbReference type="InterPro" id="IPR027417">
    <property type="entry name" value="P-loop_NTPase"/>
</dbReference>
<reference evidence="8" key="1">
    <citation type="submission" date="2006-12" db="EMBL/GenBank/DDBJ databases">
        <title>Complete sequence of chromosome 1 of Verminephrobacter eiseniae EF01-2.</title>
        <authorList>
            <person name="Copeland A."/>
            <person name="Lucas S."/>
            <person name="Lapidus A."/>
            <person name="Barry K."/>
            <person name="Detter J.C."/>
            <person name="Glavina del Rio T."/>
            <person name="Dalin E."/>
            <person name="Tice H."/>
            <person name="Pitluck S."/>
            <person name="Chertkov O."/>
            <person name="Brettin T."/>
            <person name="Bruce D."/>
            <person name="Han C."/>
            <person name="Tapia R."/>
            <person name="Gilna P."/>
            <person name="Schmutz J."/>
            <person name="Larimer F."/>
            <person name="Land M."/>
            <person name="Hauser L."/>
            <person name="Kyrpides N."/>
            <person name="Kim E."/>
            <person name="Stahl D."/>
            <person name="Richardson P."/>
        </authorList>
    </citation>
    <scope>NUCLEOTIDE SEQUENCE [LARGE SCALE GENOMIC DNA]</scope>
    <source>
        <strain evidence="8">EF01-2</strain>
    </source>
</reference>
<proteinExistence type="inferred from homology"/>
<dbReference type="HOGENOM" id="CLU_000604_101_1_4"/>
<organism evidence="7 8">
    <name type="scientific">Verminephrobacter eiseniae (strain EF01-2)</name>
    <dbReference type="NCBI Taxonomy" id="391735"/>
    <lineage>
        <taxon>Bacteria</taxon>
        <taxon>Pseudomonadati</taxon>
        <taxon>Pseudomonadota</taxon>
        <taxon>Betaproteobacteria</taxon>
        <taxon>Burkholderiales</taxon>
        <taxon>Comamonadaceae</taxon>
        <taxon>Verminephrobacter</taxon>
    </lineage>
</organism>
<dbReference type="AlphaFoldDB" id="A1WFP8"/>
<evidence type="ECO:0000256" key="1">
    <source>
        <dbReference type="ARBA" id="ARBA00005417"/>
    </source>
</evidence>
<dbReference type="STRING" id="391735.Veis_0673"/>
<dbReference type="GO" id="GO:0016020">
    <property type="term" value="C:membrane"/>
    <property type="evidence" value="ECO:0007669"/>
    <property type="project" value="InterPro"/>
</dbReference>
<keyword evidence="3" id="KW-0472">Membrane</keyword>
<dbReference type="InterPro" id="IPR003439">
    <property type="entry name" value="ABC_transporter-like_ATP-bd"/>
</dbReference>
<dbReference type="InterPro" id="IPR029439">
    <property type="entry name" value="Wzt_C"/>
</dbReference>
<protein>
    <submittedName>
        <fullName evidence="7">ABC transporter related</fullName>
    </submittedName>
</protein>